<name>A0A8S3ZDL0_9EUPU</name>
<comment type="subcellular location">
    <subcellularLocation>
        <location evidence="1 6">Nucleus</location>
    </subcellularLocation>
</comment>
<organism evidence="10 11">
    <name type="scientific">Candidula unifasciata</name>
    <dbReference type="NCBI Taxonomy" id="100452"/>
    <lineage>
        <taxon>Eukaryota</taxon>
        <taxon>Metazoa</taxon>
        <taxon>Spiralia</taxon>
        <taxon>Lophotrochozoa</taxon>
        <taxon>Mollusca</taxon>
        <taxon>Gastropoda</taxon>
        <taxon>Heterobranchia</taxon>
        <taxon>Euthyneura</taxon>
        <taxon>Panpulmonata</taxon>
        <taxon>Eupulmonata</taxon>
        <taxon>Stylommatophora</taxon>
        <taxon>Helicina</taxon>
        <taxon>Helicoidea</taxon>
        <taxon>Geomitridae</taxon>
        <taxon>Candidula</taxon>
    </lineage>
</organism>
<dbReference type="GO" id="GO:0006260">
    <property type="term" value="P:DNA replication"/>
    <property type="evidence" value="ECO:0007669"/>
    <property type="project" value="UniProtKB-UniRule"/>
</dbReference>
<gene>
    <name evidence="10" type="ORF">CUNI_LOCUS10630</name>
</gene>
<evidence type="ECO:0000256" key="4">
    <source>
        <dbReference type="ARBA" id="ARBA00022705"/>
    </source>
</evidence>
<feature type="compositionally biased region" description="Polar residues" evidence="7">
    <location>
        <begin position="177"/>
        <end position="191"/>
    </location>
</feature>
<sequence>PEDLKYIASSPLKKKLQVHSDSSDDSDEDICNQINTQSSVFDSNEESVSGKEIFQFKTPKKSGQMVLKAQDSCSPATPKSKRGRVKSQEATSMSPVRRGQIFSTPPKSDKKQITASPLAEKQPRGISAVRDHKRMESSTPYRLRKRNLHLENTASSSDDSISDSSDEKEEDEDEDTSQQNSQNRPARTSDINMMATAETYFDLHSMAPLTSDRTLSALDGPRLDVDTIREVLKQVVSGHRKEMDKLMNTHVRLFKRWMLNLCCGYNILLHGLGSKRTLLEKFREEHLGKFSHLVINGYFPSLTVKHVLNSITEEILGHSKGFSSIYSQVEFIRDSYKNRDEDFYLVIHNIDGVLLRSDKSQAVLSLLSEIEGFHIVASVDHINAVLMWDQNRYFRFRWLWYETPTYLPYEAENGYENSLMVQQSGTLALSSTVHVMRSLTPNARQVFLMLARYQMEEGDSPHYTGMAFQSLYHKCREAFLVNSDLTLQAQLVEFKDHRLIRSKKNYEGIEHLMIPLDRATLKAFLHEYKDSVC</sequence>
<evidence type="ECO:0000313" key="10">
    <source>
        <dbReference type="EMBL" id="CAG5125072.1"/>
    </source>
</evidence>
<dbReference type="PANTHER" id="PTHR14052:SF0">
    <property type="entry name" value="ORIGIN RECOGNITION COMPLEX SUBUNIT 2"/>
    <property type="match status" value="1"/>
</dbReference>
<evidence type="ECO:0000256" key="3">
    <source>
        <dbReference type="ARBA" id="ARBA00019080"/>
    </source>
</evidence>
<evidence type="ECO:0000256" key="5">
    <source>
        <dbReference type="ARBA" id="ARBA00023242"/>
    </source>
</evidence>
<dbReference type="OrthoDB" id="20198at2759"/>
<evidence type="ECO:0000256" key="7">
    <source>
        <dbReference type="SAM" id="MobiDB-lite"/>
    </source>
</evidence>
<evidence type="ECO:0000259" key="8">
    <source>
        <dbReference type="Pfam" id="PF04084"/>
    </source>
</evidence>
<feature type="region of interest" description="Disordered" evidence="7">
    <location>
        <begin position="1"/>
        <end position="30"/>
    </location>
</feature>
<feature type="non-terminal residue" evidence="10">
    <location>
        <position position="533"/>
    </location>
</feature>
<dbReference type="Pfam" id="PF24882">
    <property type="entry name" value="WHD_ORC2"/>
    <property type="match status" value="1"/>
</dbReference>
<evidence type="ECO:0000256" key="1">
    <source>
        <dbReference type="ARBA" id="ARBA00004123"/>
    </source>
</evidence>
<dbReference type="GO" id="GO:0003688">
    <property type="term" value="F:DNA replication origin binding"/>
    <property type="evidence" value="ECO:0007669"/>
    <property type="project" value="UniProtKB-UniRule"/>
</dbReference>
<dbReference type="PANTHER" id="PTHR14052">
    <property type="entry name" value="ORIGIN RECOGNITION COMPLEX SUBUNIT 2"/>
    <property type="match status" value="1"/>
</dbReference>
<accession>A0A8S3ZDL0</accession>
<dbReference type="GO" id="GO:0005664">
    <property type="term" value="C:nuclear origin of replication recognition complex"/>
    <property type="evidence" value="ECO:0007669"/>
    <property type="project" value="UniProtKB-UniRule"/>
</dbReference>
<evidence type="ECO:0000313" key="11">
    <source>
        <dbReference type="Proteomes" id="UP000678393"/>
    </source>
</evidence>
<comment type="caution">
    <text evidence="10">The sequence shown here is derived from an EMBL/GenBank/DDBJ whole genome shotgun (WGS) entry which is preliminary data.</text>
</comment>
<protein>
    <recommendedName>
        <fullName evidence="3 6">Origin recognition complex subunit 2</fullName>
    </recommendedName>
</protein>
<dbReference type="Proteomes" id="UP000678393">
    <property type="component" value="Unassembled WGS sequence"/>
</dbReference>
<feature type="region of interest" description="Disordered" evidence="7">
    <location>
        <begin position="58"/>
        <end position="191"/>
    </location>
</feature>
<keyword evidence="4 6" id="KW-0235">DNA replication</keyword>
<evidence type="ECO:0000259" key="9">
    <source>
        <dbReference type="Pfam" id="PF24882"/>
    </source>
</evidence>
<dbReference type="InterPro" id="IPR056772">
    <property type="entry name" value="RecA-like_ORC2"/>
</dbReference>
<dbReference type="AlphaFoldDB" id="A0A8S3ZDL0"/>
<proteinExistence type="inferred from homology"/>
<evidence type="ECO:0000256" key="2">
    <source>
        <dbReference type="ARBA" id="ARBA00007421"/>
    </source>
</evidence>
<dbReference type="Pfam" id="PF04084">
    <property type="entry name" value="RecA-like_ORC2"/>
    <property type="match status" value="1"/>
</dbReference>
<comment type="similarity">
    <text evidence="2 6">Belongs to the ORC2 family.</text>
</comment>
<keyword evidence="5 6" id="KW-0539">Nucleus</keyword>
<dbReference type="InterPro" id="IPR007220">
    <property type="entry name" value="ORC2"/>
</dbReference>
<feature type="domain" description="Origin recognition complex subunit 2 RecA-like" evidence="8">
    <location>
        <begin position="243"/>
        <end position="402"/>
    </location>
</feature>
<feature type="compositionally biased region" description="Acidic residues" evidence="7">
    <location>
        <begin position="160"/>
        <end position="176"/>
    </location>
</feature>
<keyword evidence="11" id="KW-1185">Reference proteome</keyword>
<comment type="subunit">
    <text evidence="6">Component of the origin recognition complex (ORC).</text>
</comment>
<comment type="function">
    <text evidence="6">Component of the origin recognition complex (ORC) that binds origins of replication. DNA-binding is ATP-dependent. ORC is required to assemble the pre-replication complex necessary to initiate DNA replication.</text>
</comment>
<feature type="domain" description="Origin recognition complex subunit 2 winged-helix" evidence="9">
    <location>
        <begin position="460"/>
        <end position="519"/>
    </location>
</feature>
<dbReference type="InterPro" id="IPR056773">
    <property type="entry name" value="WHD_ORC2"/>
</dbReference>
<dbReference type="EMBL" id="CAJHNH020001946">
    <property type="protein sequence ID" value="CAG5125072.1"/>
    <property type="molecule type" value="Genomic_DNA"/>
</dbReference>
<reference evidence="10" key="1">
    <citation type="submission" date="2021-04" db="EMBL/GenBank/DDBJ databases">
        <authorList>
            <consortium name="Molecular Ecology Group"/>
        </authorList>
    </citation>
    <scope>NUCLEOTIDE SEQUENCE</scope>
</reference>
<evidence type="ECO:0000256" key="6">
    <source>
        <dbReference type="RuleBase" id="RU368084"/>
    </source>
</evidence>